<dbReference type="PANTHER" id="PTHR32089:SF114">
    <property type="entry name" value="METHYL-ACCEPTING CHEMOTAXIS PROTEIN MCPB"/>
    <property type="match status" value="1"/>
</dbReference>
<name>A0A8J3N1I4_9CHLR</name>
<evidence type="ECO:0000313" key="8">
    <source>
        <dbReference type="EMBL" id="GHO91337.1"/>
    </source>
</evidence>
<dbReference type="Pfam" id="PF00672">
    <property type="entry name" value="HAMP"/>
    <property type="match status" value="2"/>
</dbReference>
<evidence type="ECO:0000256" key="2">
    <source>
        <dbReference type="ARBA" id="ARBA00029447"/>
    </source>
</evidence>
<dbReference type="InterPro" id="IPR003660">
    <property type="entry name" value="HAMP_dom"/>
</dbReference>
<dbReference type="SUPFAM" id="SSF58104">
    <property type="entry name" value="Methyl-accepting chemotaxis protein (MCP) signaling domain"/>
    <property type="match status" value="1"/>
</dbReference>
<feature type="domain" description="HAMP" evidence="7">
    <location>
        <begin position="265"/>
        <end position="317"/>
    </location>
</feature>
<dbReference type="Gene3D" id="6.10.340.10">
    <property type="match status" value="1"/>
</dbReference>
<feature type="transmembrane region" description="Helical" evidence="5">
    <location>
        <begin position="241"/>
        <end position="263"/>
    </location>
</feature>
<comment type="caution">
    <text evidence="8">The sequence shown here is derived from an EMBL/GenBank/DDBJ whole genome shotgun (WGS) entry which is preliminary data.</text>
</comment>
<evidence type="ECO:0008006" key="10">
    <source>
        <dbReference type="Google" id="ProtNLM"/>
    </source>
</evidence>
<reference evidence="8" key="1">
    <citation type="submission" date="2020-10" db="EMBL/GenBank/DDBJ databases">
        <title>Taxonomic study of unclassified bacteria belonging to the class Ktedonobacteria.</title>
        <authorList>
            <person name="Yabe S."/>
            <person name="Wang C.M."/>
            <person name="Zheng Y."/>
            <person name="Sakai Y."/>
            <person name="Cavaletti L."/>
            <person name="Monciardini P."/>
            <person name="Donadio S."/>
        </authorList>
    </citation>
    <scope>NUCLEOTIDE SEQUENCE</scope>
    <source>
        <strain evidence="8">ID150040</strain>
    </source>
</reference>
<feature type="region of interest" description="Disordered" evidence="4">
    <location>
        <begin position="608"/>
        <end position="633"/>
    </location>
</feature>
<feature type="domain" description="Methyl-accepting transducer" evidence="6">
    <location>
        <begin position="380"/>
        <end position="616"/>
    </location>
</feature>
<keyword evidence="9" id="KW-1185">Reference proteome</keyword>
<keyword evidence="5" id="KW-0812">Transmembrane</keyword>
<dbReference type="InterPro" id="IPR004089">
    <property type="entry name" value="MCPsignal_dom"/>
</dbReference>
<feature type="compositionally biased region" description="Polar residues" evidence="4">
    <location>
        <begin position="608"/>
        <end position="631"/>
    </location>
</feature>
<evidence type="ECO:0000256" key="3">
    <source>
        <dbReference type="PROSITE-ProRule" id="PRU00284"/>
    </source>
</evidence>
<dbReference type="EMBL" id="BNJK01000001">
    <property type="protein sequence ID" value="GHO91337.1"/>
    <property type="molecule type" value="Genomic_DNA"/>
</dbReference>
<proteinExistence type="inferred from homology"/>
<evidence type="ECO:0000259" key="7">
    <source>
        <dbReference type="PROSITE" id="PS50885"/>
    </source>
</evidence>
<evidence type="ECO:0000313" key="9">
    <source>
        <dbReference type="Proteomes" id="UP000597444"/>
    </source>
</evidence>
<feature type="transmembrane region" description="Helical" evidence="5">
    <location>
        <begin position="15"/>
        <end position="39"/>
    </location>
</feature>
<evidence type="ECO:0000256" key="5">
    <source>
        <dbReference type="SAM" id="Phobius"/>
    </source>
</evidence>
<dbReference type="Gene3D" id="1.10.287.950">
    <property type="entry name" value="Methyl-accepting chemotaxis protein"/>
    <property type="match status" value="1"/>
</dbReference>
<keyword evidence="5" id="KW-1133">Transmembrane helix</keyword>
<dbReference type="PROSITE" id="PS50885">
    <property type="entry name" value="HAMP"/>
    <property type="match status" value="2"/>
</dbReference>
<dbReference type="CDD" id="cd06225">
    <property type="entry name" value="HAMP"/>
    <property type="match status" value="2"/>
</dbReference>
<keyword evidence="5" id="KW-0472">Membrane</keyword>
<organism evidence="8 9">
    <name type="scientific">Reticulibacter mediterranei</name>
    <dbReference type="NCBI Taxonomy" id="2778369"/>
    <lineage>
        <taxon>Bacteria</taxon>
        <taxon>Bacillati</taxon>
        <taxon>Chloroflexota</taxon>
        <taxon>Ktedonobacteria</taxon>
        <taxon>Ktedonobacterales</taxon>
        <taxon>Reticulibacteraceae</taxon>
        <taxon>Reticulibacter</taxon>
    </lineage>
</organism>
<evidence type="ECO:0000256" key="1">
    <source>
        <dbReference type="ARBA" id="ARBA00023224"/>
    </source>
</evidence>
<dbReference type="PANTHER" id="PTHR32089">
    <property type="entry name" value="METHYL-ACCEPTING CHEMOTAXIS PROTEIN MCPB"/>
    <property type="match status" value="1"/>
</dbReference>
<dbReference type="PROSITE" id="PS50111">
    <property type="entry name" value="CHEMOTAXIS_TRANSDUC_2"/>
    <property type="match status" value="1"/>
</dbReference>
<dbReference type="AlphaFoldDB" id="A0A8J3N1I4"/>
<dbReference type="SMART" id="SM00283">
    <property type="entry name" value="MA"/>
    <property type="match status" value="1"/>
</dbReference>
<comment type="similarity">
    <text evidence="2">Belongs to the methyl-accepting chemotaxis (MCP) protein family.</text>
</comment>
<dbReference type="SUPFAM" id="SSF158472">
    <property type="entry name" value="HAMP domain-like"/>
    <property type="match status" value="1"/>
</dbReference>
<dbReference type="GO" id="GO:0016020">
    <property type="term" value="C:membrane"/>
    <property type="evidence" value="ECO:0007669"/>
    <property type="project" value="InterPro"/>
</dbReference>
<gene>
    <name evidence="8" type="ORF">KSF_013850</name>
</gene>
<evidence type="ECO:0000256" key="4">
    <source>
        <dbReference type="SAM" id="MobiDB-lite"/>
    </source>
</evidence>
<dbReference type="Proteomes" id="UP000597444">
    <property type="component" value="Unassembled WGS sequence"/>
</dbReference>
<dbReference type="SMART" id="SM00304">
    <property type="entry name" value="HAMP"/>
    <property type="match status" value="2"/>
</dbReference>
<protein>
    <recommendedName>
        <fullName evidence="10">Methyl-accepting chemotaxis protein</fullName>
    </recommendedName>
</protein>
<feature type="domain" description="HAMP" evidence="7">
    <location>
        <begin position="324"/>
        <end position="375"/>
    </location>
</feature>
<dbReference type="GO" id="GO:0007165">
    <property type="term" value="P:signal transduction"/>
    <property type="evidence" value="ECO:0007669"/>
    <property type="project" value="UniProtKB-KW"/>
</dbReference>
<evidence type="ECO:0000259" key="6">
    <source>
        <dbReference type="PROSITE" id="PS50111"/>
    </source>
</evidence>
<dbReference type="Pfam" id="PF00015">
    <property type="entry name" value="MCPsignal"/>
    <property type="match status" value="1"/>
</dbReference>
<keyword evidence="1 3" id="KW-0807">Transducer</keyword>
<dbReference type="RefSeq" id="WP_220202236.1">
    <property type="nucleotide sequence ID" value="NZ_BNJK01000001.1"/>
</dbReference>
<accession>A0A8J3N1I4</accession>
<sequence>MLFRAVSNLPIFRRLFIAFTLTAVIPGIVIALLGTFYLNTLESRGQAVRTSFEAQSLATAQQINLQRMNASLETRFAQIYAAKGGAFTDDNGNPDPALAASGSLIANDIQARELDFDQSLQTYQKNFAIATSANMKSIHDILLSDNPDNVSIINNQQNALNHVIAEKEWENYKNAQNQVIQLLDRLQKGDETVTAAQAYKALYTSRTLFLPLKNNWQLVAGSAVTIGTAVTQVGPSQTQPILTFTAIAFLFTILVIISTGYIVNVTITQPLRHLALLTRRISKGDTSARAVIRGRDEICLVAASMNNMLDNIVRLIQESQSRHAVLQAQIEKLVSEVSGVGEGDLRIQAEVTTDDLGVLADSFNYMVEELSSLVVRVKLLAKEVETSTTQTYDRMGQLVESADTQIGQISRAATEIGNTANSSRQVAERAQTLYSIALEAQRTAQDGRGAVRQAVEGMGRIFENIQSTSGKVQLLGDRSREINNIVEVISSIAHQTNRLALDAAIQAAMAGDNGKGFGAVAADIRRLAERSKEQTSIITRIVRNVIEDIGAASLAMSETEHETSQGTLLAQEAGRALEAIFPVVERQASEIEIINQMANQQSQSSRSVAQIMQSVTESTQQSSLSTRSASEQMERMARLAEQLLASVEAFKLRDDQSDTLAQSLNLAAPDNLDQEGNMSFSGVFRTITSSIQPTNSDAVVLEAPRLNSGTAYYPPVPYQNGNQGMPFENGNWNNGYQNGGNQPRQ</sequence>